<dbReference type="GO" id="GO:0016757">
    <property type="term" value="F:glycosyltransferase activity"/>
    <property type="evidence" value="ECO:0007669"/>
    <property type="project" value="UniProtKB-KW"/>
</dbReference>
<evidence type="ECO:0000256" key="5">
    <source>
        <dbReference type="ARBA" id="ARBA00022985"/>
    </source>
</evidence>
<dbReference type="SUPFAM" id="SSF53448">
    <property type="entry name" value="Nucleotide-diphospho-sugar transferases"/>
    <property type="match status" value="1"/>
</dbReference>
<keyword evidence="3 10" id="KW-0808">Transferase</keyword>
<evidence type="ECO:0000259" key="9">
    <source>
        <dbReference type="Pfam" id="PF00535"/>
    </source>
</evidence>
<accession>A0A450TCR8</accession>
<evidence type="ECO:0000256" key="1">
    <source>
        <dbReference type="ARBA" id="ARBA00022475"/>
    </source>
</evidence>
<keyword evidence="1" id="KW-1003">Cell membrane</keyword>
<dbReference type="GO" id="GO:0009103">
    <property type="term" value="P:lipopolysaccharide biosynthetic process"/>
    <property type="evidence" value="ECO:0007669"/>
    <property type="project" value="UniProtKB-KW"/>
</dbReference>
<sequence>MNLQTQHKSNGIVATPRFISIVVPVYQNETNLEETILTFIHLRKKLPNYDLELVFVDDGSTDRSYQILEDFRKLHPETIRIVKLVRNFGQIPALQAGLKVARGDCVAMISADLQDPPELIIDMVAHWERGIKLVIAERKGRKDSFLRDFISTLYWGLVRKLAIRNYPSGGFDYCLVDREIINVVNQIDEKNTHIFVLIFSLGYSYHTLTYQRKRRTKGKSQWTLSKKINLSIDILVNFSYLPLRIISYLGLIVSLLSFVYIIYVFFFWAIKGNPYQGWTTMTMLIGFLGGLILLTLGIIGEYLWRILDAVRRRPNFLIEKISESSSHGTKTILSDQRDRQ</sequence>
<feature type="transmembrane region" description="Helical" evidence="8">
    <location>
        <begin position="245"/>
        <end position="270"/>
    </location>
</feature>
<evidence type="ECO:0000256" key="2">
    <source>
        <dbReference type="ARBA" id="ARBA00022676"/>
    </source>
</evidence>
<organism evidence="10">
    <name type="scientific">Candidatus Kentrum sp. FW</name>
    <dbReference type="NCBI Taxonomy" id="2126338"/>
    <lineage>
        <taxon>Bacteria</taxon>
        <taxon>Pseudomonadati</taxon>
        <taxon>Pseudomonadota</taxon>
        <taxon>Gammaproteobacteria</taxon>
        <taxon>Candidatus Kentrum</taxon>
    </lineage>
</organism>
<reference evidence="10" key="1">
    <citation type="submission" date="2019-02" db="EMBL/GenBank/DDBJ databases">
        <authorList>
            <person name="Gruber-Vodicka R. H."/>
            <person name="Seah K. B. B."/>
        </authorList>
    </citation>
    <scope>NUCLEOTIDE SEQUENCE</scope>
    <source>
        <strain evidence="10">BECK_BZ131</strain>
    </source>
</reference>
<keyword evidence="6 8" id="KW-1133">Transmembrane helix</keyword>
<dbReference type="PANTHER" id="PTHR48090">
    <property type="entry name" value="UNDECAPRENYL-PHOSPHATE 4-DEOXY-4-FORMAMIDO-L-ARABINOSE TRANSFERASE-RELATED"/>
    <property type="match status" value="1"/>
</dbReference>
<dbReference type="PANTHER" id="PTHR48090:SF3">
    <property type="entry name" value="UNDECAPRENYL-PHOSPHATE 4-DEOXY-4-FORMAMIDO-L-ARABINOSE TRANSFERASE"/>
    <property type="match status" value="1"/>
</dbReference>
<dbReference type="InterPro" id="IPR001173">
    <property type="entry name" value="Glyco_trans_2-like"/>
</dbReference>
<protein>
    <submittedName>
        <fullName evidence="10">Dolichol-phosphate mannosyltransferase</fullName>
    </submittedName>
</protein>
<dbReference type="AlphaFoldDB" id="A0A450TCR8"/>
<evidence type="ECO:0000256" key="6">
    <source>
        <dbReference type="ARBA" id="ARBA00022989"/>
    </source>
</evidence>
<dbReference type="CDD" id="cd04187">
    <property type="entry name" value="DPM1_like_bac"/>
    <property type="match status" value="1"/>
</dbReference>
<evidence type="ECO:0000256" key="8">
    <source>
        <dbReference type="SAM" id="Phobius"/>
    </source>
</evidence>
<dbReference type="GO" id="GO:0005886">
    <property type="term" value="C:plasma membrane"/>
    <property type="evidence" value="ECO:0007669"/>
    <property type="project" value="TreeGrafter"/>
</dbReference>
<name>A0A450TCR8_9GAMM</name>
<keyword evidence="2 10" id="KW-0328">Glycosyltransferase</keyword>
<evidence type="ECO:0000313" key="10">
    <source>
        <dbReference type="EMBL" id="VFJ64688.1"/>
    </source>
</evidence>
<proteinExistence type="predicted"/>
<gene>
    <name evidence="10" type="ORF">BECKFW1821C_GA0114237_100632</name>
</gene>
<dbReference type="EMBL" id="CAADFE010000006">
    <property type="protein sequence ID" value="VFJ64688.1"/>
    <property type="molecule type" value="Genomic_DNA"/>
</dbReference>
<dbReference type="Pfam" id="PF00535">
    <property type="entry name" value="Glycos_transf_2"/>
    <property type="match status" value="1"/>
</dbReference>
<keyword evidence="7 8" id="KW-0472">Membrane</keyword>
<keyword evidence="5" id="KW-0448">Lipopolysaccharide biosynthesis</keyword>
<dbReference type="InterPro" id="IPR029044">
    <property type="entry name" value="Nucleotide-diphossugar_trans"/>
</dbReference>
<evidence type="ECO:0000256" key="3">
    <source>
        <dbReference type="ARBA" id="ARBA00022679"/>
    </source>
</evidence>
<keyword evidence="4 8" id="KW-0812">Transmembrane</keyword>
<feature type="transmembrane region" description="Helical" evidence="8">
    <location>
        <begin position="282"/>
        <end position="304"/>
    </location>
</feature>
<evidence type="ECO:0000256" key="4">
    <source>
        <dbReference type="ARBA" id="ARBA00022692"/>
    </source>
</evidence>
<dbReference type="Gene3D" id="3.90.550.10">
    <property type="entry name" value="Spore Coat Polysaccharide Biosynthesis Protein SpsA, Chain A"/>
    <property type="match status" value="1"/>
</dbReference>
<evidence type="ECO:0000256" key="7">
    <source>
        <dbReference type="ARBA" id="ARBA00023136"/>
    </source>
</evidence>
<feature type="domain" description="Glycosyltransferase 2-like" evidence="9">
    <location>
        <begin position="20"/>
        <end position="153"/>
    </location>
</feature>
<dbReference type="InterPro" id="IPR050256">
    <property type="entry name" value="Glycosyltransferase_2"/>
</dbReference>